<keyword evidence="9" id="KW-1185">Reference proteome</keyword>
<dbReference type="GO" id="GO:0065002">
    <property type="term" value="P:intracellular protein transmembrane transport"/>
    <property type="evidence" value="ECO:0007669"/>
    <property type="project" value="TreeGrafter"/>
</dbReference>
<dbReference type="STRING" id="45670.SN16_06200"/>
<dbReference type="EMBL" id="JABEVU030000001">
    <property type="protein sequence ID" value="MDB0580382.1"/>
    <property type="molecule type" value="Genomic_DNA"/>
</dbReference>
<evidence type="ECO:0000313" key="8">
    <source>
        <dbReference type="Proteomes" id="UP000031546"/>
    </source>
</evidence>
<feature type="transmembrane region" description="Helical" evidence="5">
    <location>
        <begin position="67"/>
        <end position="92"/>
    </location>
</feature>
<keyword evidence="3 5" id="KW-1133">Transmembrane helix</keyword>
<dbReference type="PANTHER" id="PTHR30371">
    <property type="entry name" value="SEC-INDEPENDENT PROTEIN TRANSLOCASE PROTEIN TATC"/>
    <property type="match status" value="1"/>
</dbReference>
<dbReference type="Pfam" id="PF00902">
    <property type="entry name" value="TatC"/>
    <property type="match status" value="1"/>
</dbReference>
<dbReference type="GO" id="GO:0043953">
    <property type="term" value="P:protein transport by the Tat complex"/>
    <property type="evidence" value="ECO:0007669"/>
    <property type="project" value="UniProtKB-UniRule"/>
</dbReference>
<dbReference type="Proteomes" id="UP000527860">
    <property type="component" value="Unassembled WGS sequence"/>
</dbReference>
<keyword evidence="5" id="KW-1003">Cell membrane</keyword>
<proteinExistence type="inferred from homology"/>
<dbReference type="InterPro" id="IPR002033">
    <property type="entry name" value="TatC"/>
</dbReference>
<feature type="transmembrane region" description="Helical" evidence="5">
    <location>
        <begin position="193"/>
        <end position="210"/>
    </location>
</feature>
<reference evidence="9" key="2">
    <citation type="submission" date="2020-04" db="EMBL/GenBank/DDBJ databases">
        <title>Genome analysis and biological profiling of marine Cellulosimicrobium funkei MOSEL-ME6.</title>
        <authorList>
            <person name="Tanveer F."/>
            <person name="Xie Y."/>
            <person name="Shinwari Z.K."/>
        </authorList>
    </citation>
    <scope>NUCLEOTIDE SEQUENCE [LARGE SCALE GENOMIC DNA]</scope>
    <source>
        <strain evidence="9">MOSEL-ME25</strain>
    </source>
</reference>
<evidence type="ECO:0000313" key="6">
    <source>
        <dbReference type="EMBL" id="KIH70748.1"/>
    </source>
</evidence>
<feature type="transmembrane region" description="Helical" evidence="5">
    <location>
        <begin position="160"/>
        <end position="181"/>
    </location>
</feature>
<evidence type="ECO:0000256" key="3">
    <source>
        <dbReference type="ARBA" id="ARBA00022989"/>
    </source>
</evidence>
<evidence type="ECO:0000313" key="9">
    <source>
        <dbReference type="Proteomes" id="UP000527860"/>
    </source>
</evidence>
<feature type="transmembrane region" description="Helical" evidence="5">
    <location>
        <begin position="104"/>
        <end position="131"/>
    </location>
</feature>
<dbReference type="Proteomes" id="UP000031546">
    <property type="component" value="Unassembled WGS sequence"/>
</dbReference>
<dbReference type="EMBL" id="JXII01000005">
    <property type="protein sequence ID" value="KIH70748.1"/>
    <property type="molecule type" value="Genomic_DNA"/>
</dbReference>
<dbReference type="HAMAP" id="MF_00902">
    <property type="entry name" value="TatC"/>
    <property type="match status" value="1"/>
</dbReference>
<comment type="similarity">
    <text evidence="5">Belongs to the TatC family.</text>
</comment>
<dbReference type="PANTHER" id="PTHR30371:SF0">
    <property type="entry name" value="SEC-INDEPENDENT PROTEIN TRANSLOCASE PROTEIN TATC, CHLOROPLASTIC-RELATED"/>
    <property type="match status" value="1"/>
</dbReference>
<name>A0A0C2DL32_9STAP</name>
<keyword evidence="5" id="KW-0811">Translocation</keyword>
<keyword evidence="5" id="KW-0653">Protein transport</keyword>
<reference evidence="6 8" key="1">
    <citation type="submission" date="2015-01" db="EMBL/GenBank/DDBJ databases">
        <title>Genome sequences of high lactate-tolerant strain Salinicoccus roseus W12 with industrial interest.</title>
        <authorList>
            <person name="Wang H."/>
            <person name="Yu B."/>
        </authorList>
    </citation>
    <scope>NUCLEOTIDE SEQUENCE [LARGE SCALE GENOMIC DNA]</scope>
    <source>
        <strain evidence="6 8">W12</strain>
    </source>
</reference>
<accession>A0A0C2DL32</accession>
<dbReference type="NCBIfam" id="TIGR00945">
    <property type="entry name" value="tatC"/>
    <property type="match status" value="1"/>
</dbReference>
<dbReference type="RefSeq" id="WP_040105760.1">
    <property type="nucleotide sequence ID" value="NZ_JABEVU030000001.1"/>
</dbReference>
<comment type="caution">
    <text evidence="5">Lacks conserved residue(s) required for the propagation of feature annotation.</text>
</comment>
<sequence length="253" mass="29259">MTDSEKKEFTEHLEELRKRLLIVMYFFVGALIIGFFLSKPLIYQMQNAPWAESIQMHAFQVTDPLKIYLLVIVIIGLVVVLPVIMYQLWAFVAPGLYGNERKLTLSYIPIVMILMMIGMAFGYFVLVPYIIQFTFELSEDMGIETTIGINQYFGFLFRTVLPFGVIFQMPILVLFLTQLGLLTPMFLKKNRKYAYFILLVIAALIAPPDLMTHIMLTIPMIVLYEISIYISKIGYRRHLKAEQKAIEESLDSD</sequence>
<evidence type="ECO:0000256" key="1">
    <source>
        <dbReference type="ARBA" id="ARBA00004141"/>
    </source>
</evidence>
<keyword evidence="2 5" id="KW-0812">Transmembrane</keyword>
<evidence type="ECO:0000256" key="2">
    <source>
        <dbReference type="ARBA" id="ARBA00022692"/>
    </source>
</evidence>
<dbReference type="GO" id="GO:0033281">
    <property type="term" value="C:TAT protein transport complex"/>
    <property type="evidence" value="ECO:0007669"/>
    <property type="project" value="UniProtKB-UniRule"/>
</dbReference>
<protein>
    <recommendedName>
        <fullName evidence="5">Sec-independent protein translocase protein TatC</fullName>
    </recommendedName>
</protein>
<comment type="function">
    <text evidence="5">Part of the twin-arginine translocation (Tat) system that transports large folded proteins containing a characteristic twin-arginine motif in their signal peptide across membranes.</text>
</comment>
<evidence type="ECO:0000256" key="4">
    <source>
        <dbReference type="ARBA" id="ARBA00023136"/>
    </source>
</evidence>
<comment type="subunit">
    <text evidence="5">Forms a complex with TatA.</text>
</comment>
<dbReference type="OrthoDB" id="9777044at2"/>
<evidence type="ECO:0000313" key="7">
    <source>
        <dbReference type="EMBL" id="MDB0580382.1"/>
    </source>
</evidence>
<organism evidence="6 8">
    <name type="scientific">Salinicoccus roseus</name>
    <dbReference type="NCBI Taxonomy" id="45670"/>
    <lineage>
        <taxon>Bacteria</taxon>
        <taxon>Bacillati</taxon>
        <taxon>Bacillota</taxon>
        <taxon>Bacilli</taxon>
        <taxon>Bacillales</taxon>
        <taxon>Staphylococcaceae</taxon>
        <taxon>Salinicoccus</taxon>
    </lineage>
</organism>
<evidence type="ECO:0000256" key="5">
    <source>
        <dbReference type="HAMAP-Rule" id="MF_00902"/>
    </source>
</evidence>
<reference evidence="7" key="3">
    <citation type="submission" date="2020-04" db="EMBL/GenBank/DDBJ databases">
        <authorList>
            <person name="Tanveer F."/>
            <person name="Xie Y."/>
            <person name="Shinwari Z.K."/>
        </authorList>
    </citation>
    <scope>NUCLEOTIDE SEQUENCE</scope>
    <source>
        <strain evidence="7">MOSEL-ME25</strain>
    </source>
</reference>
<keyword evidence="4 5" id="KW-0472">Membrane</keyword>
<keyword evidence="5" id="KW-0813">Transport</keyword>
<reference evidence="7 9" key="4">
    <citation type="submission" date="2022-12" db="EMBL/GenBank/DDBJ databases">
        <title>Genome analysis and biological profiling of marine Salinicoccus roseus MOSEL-ME25.</title>
        <authorList>
            <person name="Mirza F.T."/>
            <person name="Xie Y."/>
            <person name="Shinwari Z.K."/>
        </authorList>
    </citation>
    <scope>NUCLEOTIDE SEQUENCE [LARGE SCALE GENOMIC DNA]</scope>
    <source>
        <strain evidence="7 9">MOSEL-ME25</strain>
    </source>
</reference>
<comment type="subcellular location">
    <subcellularLocation>
        <location evidence="5">Cell membrane</location>
        <topology evidence="5">Multi-pass membrane protein</topology>
    </subcellularLocation>
    <subcellularLocation>
        <location evidence="1">Membrane</location>
        <topology evidence="1">Multi-pass membrane protein</topology>
    </subcellularLocation>
</comment>
<feature type="transmembrane region" description="Helical" evidence="5">
    <location>
        <begin position="20"/>
        <end position="37"/>
    </location>
</feature>
<comment type="caution">
    <text evidence="6">The sequence shown here is derived from an EMBL/GenBank/DDBJ whole genome shotgun (WGS) entry which is preliminary data.</text>
</comment>
<dbReference type="GO" id="GO:0009977">
    <property type="term" value="F:proton motive force dependent protein transmembrane transporter activity"/>
    <property type="evidence" value="ECO:0007669"/>
    <property type="project" value="TreeGrafter"/>
</dbReference>
<dbReference type="PRINTS" id="PR01840">
    <property type="entry name" value="TATCFAMILY"/>
</dbReference>
<gene>
    <name evidence="5 7" type="primary">tatC</name>
    <name evidence="7" type="ORF">F7P68_0007545</name>
    <name evidence="6" type="ORF">SN16_06200</name>
</gene>
<dbReference type="GeneID" id="77845144"/>
<dbReference type="AlphaFoldDB" id="A0A0C2DL32"/>